<evidence type="ECO:0000313" key="2">
    <source>
        <dbReference type="Proteomes" id="UP000308836"/>
    </source>
</evidence>
<dbReference type="EMBL" id="SRYG01000008">
    <property type="protein sequence ID" value="TGY66259.1"/>
    <property type="molecule type" value="Genomic_DNA"/>
</dbReference>
<proteinExistence type="predicted"/>
<protein>
    <submittedName>
        <fullName evidence="1">DUF4234 domain-containing protein</fullName>
    </submittedName>
</protein>
<name>A0AC61R7P8_9FIRM</name>
<keyword evidence="2" id="KW-1185">Reference proteome</keyword>
<organism evidence="1 2">
    <name type="scientific">Dubosiella muris</name>
    <dbReference type="NCBI Taxonomy" id="3038133"/>
    <lineage>
        <taxon>Bacteria</taxon>
        <taxon>Bacillati</taxon>
        <taxon>Bacillota</taxon>
        <taxon>Erysipelotrichia</taxon>
        <taxon>Erysipelotrichales</taxon>
        <taxon>Erysipelotrichaceae</taxon>
        <taxon>Dubosiella</taxon>
    </lineage>
</organism>
<reference evidence="1" key="1">
    <citation type="submission" date="2019-04" db="EMBL/GenBank/DDBJ databases">
        <title>Microbes associate with the intestines of laboratory mice.</title>
        <authorList>
            <person name="Navarre W."/>
            <person name="Wong E."/>
            <person name="Huang K."/>
            <person name="Tropini C."/>
            <person name="Ng K."/>
            <person name="Yu B."/>
        </authorList>
    </citation>
    <scope>NUCLEOTIDE SEQUENCE</scope>
    <source>
        <strain evidence="1">NM09_H32</strain>
    </source>
</reference>
<comment type="caution">
    <text evidence="1">The sequence shown here is derived from an EMBL/GenBank/DDBJ whole genome shotgun (WGS) entry which is preliminary data.</text>
</comment>
<evidence type="ECO:0000313" key="1">
    <source>
        <dbReference type="EMBL" id="TGY66259.1"/>
    </source>
</evidence>
<accession>A0AC61R7P8</accession>
<dbReference type="Proteomes" id="UP000308836">
    <property type="component" value="Unassembled WGS sequence"/>
</dbReference>
<sequence length="270" mass="30147">MICKQCSYENSEDAKFCSNCGAALTEEIMEESSNDEDVISGPAETETQEEPVVVEVEETTLEEPKEEEAKPQEAQWYYVANNASTGPFTEMEMKAFIDQGVIKGTTYVWKNGMEDWVLLKHSELARYLKAETEARDPMSGNANPQAQRTFYASPVQERSIALDVILTIVTCGIYGLVWLYLLAKDVNELSAAQGKPQMTDPILVVLLSIVTCGLYEIYFFYQAGKAMYNLDSKVRLGDDSTLLAILAIFAEIVSMAILQNSINTFVRYGE</sequence>
<gene>
    <name evidence="1" type="ORF">E5336_05275</name>
</gene>